<dbReference type="RefSeq" id="WP_148378049.1">
    <property type="nucleotide sequence ID" value="NZ_VSIY01000009.1"/>
</dbReference>
<proteinExistence type="predicted"/>
<sequence>MPHIMILGAGFGALTAVRRIRKLGIDAKITVVSPTDHLTYLPSLIWMPSGLRRGSDIDIDLGGFFAREGVTWHQGRVVGVTDGGRKVETDSGTLENDYLIIATGGRYIKKLPGLAEHAIIPCEGTAMGQAVHDRIAAMTGGTIAVGFGTNEKEPKAVRGGPMFEFLFGIDTLLRRQGRRDAFRLVFFNGAARPGNRLGDKAVDGLLAEMKRRGIDVHIGAKPKRIEADRIVTEAEEIPADLVLFMPGMTGPDWLDATDLPRSEGGFVKADAKCRVEGWGQTYVVGDTGSYPGPDWLAKQAHQADLQAEAAVANIADEIVGRAPSHDFKAELVCIVDTIDKGILVFRNRRITLFLPKMRVMHWAKRMFERHYLRAYRR</sequence>
<dbReference type="InterPro" id="IPR052541">
    <property type="entry name" value="SQRD"/>
</dbReference>
<evidence type="ECO:0000259" key="1">
    <source>
        <dbReference type="Pfam" id="PF07992"/>
    </source>
</evidence>
<evidence type="ECO:0000313" key="3">
    <source>
        <dbReference type="Proteomes" id="UP000322080"/>
    </source>
</evidence>
<keyword evidence="3" id="KW-1185">Reference proteome</keyword>
<dbReference type="Pfam" id="PF07992">
    <property type="entry name" value="Pyr_redox_2"/>
    <property type="match status" value="1"/>
</dbReference>
<dbReference type="InterPro" id="IPR036188">
    <property type="entry name" value="FAD/NAD-bd_sf"/>
</dbReference>
<dbReference type="PANTHER" id="PTHR43755:SF1">
    <property type="entry name" value="FAD-DEPENDENT PYRIDINE NUCLEOTIDE-DISULPHIDE OXIDOREDUCTASE"/>
    <property type="match status" value="1"/>
</dbReference>
<feature type="domain" description="FAD/NAD(P)-binding" evidence="1">
    <location>
        <begin position="3"/>
        <end position="288"/>
    </location>
</feature>
<gene>
    <name evidence="2" type="ORF">FVF75_11080</name>
</gene>
<reference evidence="2 3" key="1">
    <citation type="submission" date="2019-08" db="EMBL/GenBank/DDBJ databases">
        <title>Identification of a novel species of the genus Boseongicola.</title>
        <authorList>
            <person name="Zhang X.-Q."/>
        </authorList>
    </citation>
    <scope>NUCLEOTIDE SEQUENCE [LARGE SCALE GENOMIC DNA]</scope>
    <source>
        <strain evidence="2 3">HY14</strain>
    </source>
</reference>
<dbReference type="InterPro" id="IPR023753">
    <property type="entry name" value="FAD/NAD-binding_dom"/>
</dbReference>
<dbReference type="PANTHER" id="PTHR43755">
    <property type="match status" value="1"/>
</dbReference>
<comment type="caution">
    <text evidence="2">The sequence shown here is derived from an EMBL/GenBank/DDBJ whole genome shotgun (WGS) entry which is preliminary data.</text>
</comment>
<dbReference type="AlphaFoldDB" id="A0A5D0RJA8"/>
<dbReference type="Proteomes" id="UP000322080">
    <property type="component" value="Unassembled WGS sequence"/>
</dbReference>
<dbReference type="Gene3D" id="3.50.50.100">
    <property type="match status" value="1"/>
</dbReference>
<dbReference type="EMBL" id="VSIY01000009">
    <property type="protein sequence ID" value="TYB80986.1"/>
    <property type="molecule type" value="Genomic_DNA"/>
</dbReference>
<accession>A0A5D0RJA8</accession>
<dbReference type="GO" id="GO:0016491">
    <property type="term" value="F:oxidoreductase activity"/>
    <property type="evidence" value="ECO:0007669"/>
    <property type="project" value="InterPro"/>
</dbReference>
<evidence type="ECO:0000313" key="2">
    <source>
        <dbReference type="EMBL" id="TYB80986.1"/>
    </source>
</evidence>
<name>A0A5D0RJA8_9RHOB</name>
<dbReference type="SUPFAM" id="SSF51905">
    <property type="entry name" value="FAD/NAD(P)-binding domain"/>
    <property type="match status" value="2"/>
</dbReference>
<protein>
    <submittedName>
        <fullName evidence="2">NAD(P)/FAD-dependent oxidoreductase</fullName>
    </submittedName>
</protein>
<organism evidence="2 3">
    <name type="scientific">Maritimibacter fusiformis</name>
    <dbReference type="NCBI Taxonomy" id="2603819"/>
    <lineage>
        <taxon>Bacteria</taxon>
        <taxon>Pseudomonadati</taxon>
        <taxon>Pseudomonadota</taxon>
        <taxon>Alphaproteobacteria</taxon>
        <taxon>Rhodobacterales</taxon>
        <taxon>Roseobacteraceae</taxon>
        <taxon>Maritimibacter</taxon>
    </lineage>
</organism>